<keyword evidence="4" id="KW-1185">Reference proteome</keyword>
<dbReference type="SMART" id="SM00164">
    <property type="entry name" value="TBC"/>
    <property type="match status" value="1"/>
</dbReference>
<dbReference type="InterPro" id="IPR035969">
    <property type="entry name" value="Rab-GAP_TBC_sf"/>
</dbReference>
<dbReference type="PANTHER" id="PTHR47219">
    <property type="entry name" value="RAB GTPASE-ACTIVATING PROTEIN 1-LIKE"/>
    <property type="match status" value="1"/>
</dbReference>
<dbReference type="GO" id="GO:0005096">
    <property type="term" value="F:GTPase activator activity"/>
    <property type="evidence" value="ECO:0007669"/>
    <property type="project" value="TreeGrafter"/>
</dbReference>
<dbReference type="FunFam" id="1.10.472.80:FF:000050">
    <property type="entry name" value="GTPase activating protein (Gyp3)"/>
    <property type="match status" value="1"/>
</dbReference>
<feature type="region of interest" description="Disordered" evidence="1">
    <location>
        <begin position="211"/>
        <end position="248"/>
    </location>
</feature>
<protein>
    <submittedName>
        <fullName evidence="3">GTPase activating protein (Gyp3), putative</fullName>
    </submittedName>
</protein>
<dbReference type="HOGENOM" id="CLU_005350_3_1_1"/>
<comment type="caution">
    <text evidence="3">The sequence shown here is derived from an EMBL/GenBank/DDBJ whole genome shotgun (WGS) entry which is preliminary data.</text>
</comment>
<sequence length="814" mass="90765">MVTQNGDSRYYPPGGHDGINGLPDRRRIPPPWPLDNSGYAVPTPTAPESRIPHSPRTPVTARFQPTAHGSPRQQPATPRNESFQASQSPPHQYGLGSPYSARVAYRSPTYPTFTPEQREQWPMGSGGPHDRWTPPRRPPGRPGLRISMSMSKLNSRRPNYFMDEYHQVDTSPQALSPPSLGPPRFPPHASDIYGDDPGRCSVNSAMTCSSVEQASGTERSSVMTKSSSVTDLSPDTPDGPYAPYEKDGGMSVEDAISMYLDGFSDVPEEDTDEIEQQEVITAGDSDQASCPTETDEEFDISSPRRVAALAGDERDWSYDPAEVDKETKRHTKNLLEAMGTSMGSTADIPEHETDNPTPADQPPEESIRTPVQETKIIVPGVVPPPLLSGSGDRDRYGFRKATHHVTIQQYESWNRPYANFQGHRKLKWRELLKESNLDATDPSAFPPKSNKIKRYVRKGIPSEYRGAAWFWYAGGFDHLHRNPGLYDQLVERAMGSPTNDDKEHIERDLHRTFPDNIHFKPEMPVNSDGTGNGSGSSNPIPSSAIVETELIRSLRRVLYAFSIHNPKVGYTQSLNFITGMLLLFLPEEKAFWMLHIITSVLLPGTHEISLEGANVDLWILMVLLRESLPSIYNKVASAGPTTSKTKVPAMTVQTRLPDVTLGLTNWLMSLFIGSLPLETTLRVWDVFFYEGSKTFFRVALAIFKASEREILAVSDPMEVFQIIQTVPKKLLDANSLLEESFARRYRVGQGRVDSLRAARRTAVREEKLRRSMMGAAGPLNEAARPSTSRAKSPMPALEHGIADTWRNMKHHAFR</sequence>
<dbReference type="PROSITE" id="PS50086">
    <property type="entry name" value="TBC_RABGAP"/>
    <property type="match status" value="1"/>
</dbReference>
<reference evidence="4" key="1">
    <citation type="journal article" date="2014" name="Genome Announc.">
        <title>Draft genome sequence of the formaldehyde-resistant fungus Byssochlamys spectabilis No. 5 (anamorph Paecilomyces variotii No. 5) (NBRC109023).</title>
        <authorList>
            <person name="Oka T."/>
            <person name="Ekino K."/>
            <person name="Fukuda K."/>
            <person name="Nomura Y."/>
        </authorList>
    </citation>
    <scope>NUCLEOTIDE SEQUENCE [LARGE SCALE GENOMIC DNA]</scope>
    <source>
        <strain evidence="4">No. 5 / NBRC 109023</strain>
    </source>
</reference>
<feature type="region of interest" description="Disordered" evidence="1">
    <location>
        <begin position="520"/>
        <end position="540"/>
    </location>
</feature>
<dbReference type="Gene3D" id="1.10.8.270">
    <property type="entry name" value="putative rabgap domain of human tbc1 domain family member 14 like domains"/>
    <property type="match status" value="1"/>
</dbReference>
<feature type="region of interest" description="Disordered" evidence="1">
    <location>
        <begin position="279"/>
        <end position="304"/>
    </location>
</feature>
<dbReference type="GO" id="GO:0031267">
    <property type="term" value="F:small GTPase binding"/>
    <property type="evidence" value="ECO:0007669"/>
    <property type="project" value="TreeGrafter"/>
</dbReference>
<dbReference type="AlphaFoldDB" id="V5FXD9"/>
<evidence type="ECO:0000313" key="3">
    <source>
        <dbReference type="EMBL" id="GAD96763.1"/>
    </source>
</evidence>
<dbReference type="EMBL" id="BAUL01000173">
    <property type="protein sequence ID" value="GAD96763.1"/>
    <property type="molecule type" value="Genomic_DNA"/>
</dbReference>
<feature type="compositionally biased region" description="Polar residues" evidence="1">
    <location>
        <begin position="71"/>
        <end position="90"/>
    </location>
</feature>
<feature type="domain" description="Rab-GAP TBC" evidence="2">
    <location>
        <begin position="459"/>
        <end position="691"/>
    </location>
</feature>
<dbReference type="SUPFAM" id="SSF47923">
    <property type="entry name" value="Ypt/Rab-GAP domain of gyp1p"/>
    <property type="match status" value="2"/>
</dbReference>
<name>V5FXD9_BYSSN</name>
<dbReference type="Pfam" id="PF00566">
    <property type="entry name" value="RabGAP-TBC"/>
    <property type="match status" value="1"/>
</dbReference>
<dbReference type="OrthoDB" id="44736at2759"/>
<dbReference type="InParanoid" id="V5FXD9"/>
<dbReference type="PANTHER" id="PTHR47219:SF20">
    <property type="entry name" value="TBC1 DOMAIN FAMILY MEMBER 2B"/>
    <property type="match status" value="1"/>
</dbReference>
<feature type="region of interest" description="Disordered" evidence="1">
    <location>
        <begin position="343"/>
        <end position="368"/>
    </location>
</feature>
<evidence type="ECO:0000256" key="1">
    <source>
        <dbReference type="SAM" id="MobiDB-lite"/>
    </source>
</evidence>
<feature type="region of interest" description="Disordered" evidence="1">
    <location>
        <begin position="169"/>
        <end position="198"/>
    </location>
</feature>
<evidence type="ECO:0000259" key="2">
    <source>
        <dbReference type="PROSITE" id="PS50086"/>
    </source>
</evidence>
<feature type="region of interest" description="Disordered" evidence="1">
    <location>
        <begin position="1"/>
        <end position="147"/>
    </location>
</feature>
<evidence type="ECO:0000313" key="4">
    <source>
        <dbReference type="Proteomes" id="UP000018001"/>
    </source>
</evidence>
<dbReference type="eggNOG" id="KOG2058">
    <property type="taxonomic scope" value="Eukaryota"/>
</dbReference>
<dbReference type="InterPro" id="IPR000195">
    <property type="entry name" value="Rab-GAP-TBC_dom"/>
</dbReference>
<dbReference type="Proteomes" id="UP000018001">
    <property type="component" value="Unassembled WGS sequence"/>
</dbReference>
<organism evidence="3 4">
    <name type="scientific">Byssochlamys spectabilis (strain No. 5 / NBRC 109023)</name>
    <name type="common">Paecilomyces variotii</name>
    <dbReference type="NCBI Taxonomy" id="1356009"/>
    <lineage>
        <taxon>Eukaryota</taxon>
        <taxon>Fungi</taxon>
        <taxon>Dikarya</taxon>
        <taxon>Ascomycota</taxon>
        <taxon>Pezizomycotina</taxon>
        <taxon>Eurotiomycetes</taxon>
        <taxon>Eurotiomycetidae</taxon>
        <taxon>Eurotiales</taxon>
        <taxon>Thermoascaceae</taxon>
        <taxon>Paecilomyces</taxon>
    </lineage>
</organism>
<feature type="compositionally biased region" description="Polar residues" evidence="1">
    <location>
        <begin position="211"/>
        <end position="233"/>
    </location>
</feature>
<dbReference type="Gene3D" id="1.10.472.80">
    <property type="entry name" value="Ypt/Rab-GAP domain of gyp1p, domain 3"/>
    <property type="match status" value="1"/>
</dbReference>
<feature type="region of interest" description="Disordered" evidence="1">
    <location>
        <begin position="774"/>
        <end position="794"/>
    </location>
</feature>
<accession>V5FXD9</accession>
<proteinExistence type="predicted"/>
<gene>
    <name evidence="3" type="ORF">PVAR5_5428</name>
</gene>
<dbReference type="InterPro" id="IPR050302">
    <property type="entry name" value="Rab_GAP_TBC_domain"/>
</dbReference>